<reference evidence="12" key="1">
    <citation type="journal article" date="2006" name="Mar. Ecol. Prog. Ser.">
        <title>Gene diversity and organization in rbcL-containing genome fragments from uncultivated Synechococcus in the Gulf of Mexico.</title>
        <authorList>
            <person name="John D.E."/>
            <person name="Wawrik B."/>
            <person name="Tabita F.R."/>
            <person name="Paul J.H."/>
        </authorList>
    </citation>
    <scope>NUCLEOTIDE SEQUENCE</scope>
</reference>
<proteinExistence type="inferred from homology"/>
<keyword evidence="7" id="KW-0862">Zinc</keyword>
<dbReference type="EMBL" id="DQ325539">
    <property type="protein sequence ID" value="ABD96332.1"/>
    <property type="molecule type" value="Genomic_DNA"/>
</dbReference>
<evidence type="ECO:0000256" key="11">
    <source>
        <dbReference type="RuleBase" id="RU361274"/>
    </source>
</evidence>
<evidence type="ECO:0000256" key="2">
    <source>
        <dbReference type="ARBA" id="ARBA00003215"/>
    </source>
</evidence>
<evidence type="ECO:0000256" key="10">
    <source>
        <dbReference type="ARBA" id="ARBA00049893"/>
    </source>
</evidence>
<dbReference type="GO" id="GO:0017061">
    <property type="term" value="F:S-methyl-5-thioadenosine phosphorylase activity"/>
    <property type="evidence" value="ECO:0007669"/>
    <property type="project" value="UniProtKB-EC"/>
</dbReference>
<evidence type="ECO:0000256" key="5">
    <source>
        <dbReference type="ARBA" id="ARBA00022723"/>
    </source>
</evidence>
<comment type="function">
    <text evidence="2">Purine nucleoside enzyme that catalyzes the phosphorolysis of adenosine and inosine nucleosides, yielding D-ribose 1-phosphate and the respective free bases, adenine and hypoxanthine. Also catalyzes the phosphorolysis of S-methyl-5'-thioadenosine into adenine and S-methyl-5-thio-alpha-D-ribose 1-phosphate. Also has adenosine deaminase activity.</text>
</comment>
<comment type="similarity">
    <text evidence="3 11">Belongs to the purine nucleoside phosphorylase YfiH/LACC1 family.</text>
</comment>
<name>Q0QKJ7_9SYNE</name>
<dbReference type="PANTHER" id="PTHR30616">
    <property type="entry name" value="UNCHARACTERIZED PROTEIN YFIH"/>
    <property type="match status" value="1"/>
</dbReference>
<keyword evidence="5" id="KW-0479">Metal-binding</keyword>
<dbReference type="InterPro" id="IPR038371">
    <property type="entry name" value="Cu_polyphenol_OxRdtase_sf"/>
</dbReference>
<dbReference type="GO" id="GO:0005507">
    <property type="term" value="F:copper ion binding"/>
    <property type="evidence" value="ECO:0007669"/>
    <property type="project" value="TreeGrafter"/>
</dbReference>
<accession>Q0QKJ7</accession>
<comment type="catalytic activity">
    <reaction evidence="1">
        <text>inosine + phosphate = alpha-D-ribose 1-phosphate + hypoxanthine</text>
        <dbReference type="Rhea" id="RHEA:27646"/>
        <dbReference type="ChEBI" id="CHEBI:17368"/>
        <dbReference type="ChEBI" id="CHEBI:17596"/>
        <dbReference type="ChEBI" id="CHEBI:43474"/>
        <dbReference type="ChEBI" id="CHEBI:57720"/>
        <dbReference type="EC" id="2.4.2.1"/>
    </reaction>
    <physiologicalReaction direction="left-to-right" evidence="1">
        <dbReference type="Rhea" id="RHEA:27647"/>
    </physiologicalReaction>
</comment>
<dbReference type="NCBIfam" id="TIGR00726">
    <property type="entry name" value="peptidoglycan editing factor PgeF"/>
    <property type="match status" value="1"/>
</dbReference>
<dbReference type="Pfam" id="PF02578">
    <property type="entry name" value="Cu-oxidase_4"/>
    <property type="match status" value="1"/>
</dbReference>
<evidence type="ECO:0000313" key="12">
    <source>
        <dbReference type="EMBL" id="ABD96332.1"/>
    </source>
</evidence>
<evidence type="ECO:0000256" key="7">
    <source>
        <dbReference type="ARBA" id="ARBA00022833"/>
    </source>
</evidence>
<dbReference type="SUPFAM" id="SSF64438">
    <property type="entry name" value="CNF1/YfiH-like putative cysteine hydrolases"/>
    <property type="match status" value="1"/>
</dbReference>
<dbReference type="AlphaFoldDB" id="Q0QKJ7"/>
<dbReference type="Gene3D" id="3.60.140.10">
    <property type="entry name" value="CNF1/YfiH-like putative cysteine hydrolases"/>
    <property type="match status" value="1"/>
</dbReference>
<evidence type="ECO:0000256" key="8">
    <source>
        <dbReference type="ARBA" id="ARBA00047989"/>
    </source>
</evidence>
<comment type="catalytic activity">
    <reaction evidence="10">
        <text>S-methyl-5'-thioadenosine + phosphate = 5-(methylsulfanyl)-alpha-D-ribose 1-phosphate + adenine</text>
        <dbReference type="Rhea" id="RHEA:11852"/>
        <dbReference type="ChEBI" id="CHEBI:16708"/>
        <dbReference type="ChEBI" id="CHEBI:17509"/>
        <dbReference type="ChEBI" id="CHEBI:43474"/>
        <dbReference type="ChEBI" id="CHEBI:58533"/>
        <dbReference type="EC" id="2.4.2.28"/>
    </reaction>
    <physiologicalReaction direction="left-to-right" evidence="10">
        <dbReference type="Rhea" id="RHEA:11853"/>
    </physiologicalReaction>
</comment>
<keyword evidence="4" id="KW-0808">Transferase</keyword>
<dbReference type="GO" id="GO:0016787">
    <property type="term" value="F:hydrolase activity"/>
    <property type="evidence" value="ECO:0007669"/>
    <property type="project" value="UniProtKB-KW"/>
</dbReference>
<protein>
    <recommendedName>
        <fullName evidence="11">Purine nucleoside phosphorylase</fullName>
    </recommendedName>
</protein>
<evidence type="ECO:0000256" key="6">
    <source>
        <dbReference type="ARBA" id="ARBA00022801"/>
    </source>
</evidence>
<dbReference type="InterPro" id="IPR011324">
    <property type="entry name" value="Cytotoxic_necrot_fac-like_cat"/>
</dbReference>
<keyword evidence="6" id="KW-0378">Hydrolase</keyword>
<evidence type="ECO:0000256" key="9">
    <source>
        <dbReference type="ARBA" id="ARBA00048968"/>
    </source>
</evidence>
<dbReference type="CDD" id="cd16833">
    <property type="entry name" value="YfiH"/>
    <property type="match status" value="1"/>
</dbReference>
<evidence type="ECO:0000256" key="3">
    <source>
        <dbReference type="ARBA" id="ARBA00007353"/>
    </source>
</evidence>
<comment type="catalytic activity">
    <reaction evidence="9">
        <text>adenosine + phosphate = alpha-D-ribose 1-phosphate + adenine</text>
        <dbReference type="Rhea" id="RHEA:27642"/>
        <dbReference type="ChEBI" id="CHEBI:16335"/>
        <dbReference type="ChEBI" id="CHEBI:16708"/>
        <dbReference type="ChEBI" id="CHEBI:43474"/>
        <dbReference type="ChEBI" id="CHEBI:57720"/>
        <dbReference type="EC" id="2.4.2.1"/>
    </reaction>
    <physiologicalReaction direction="left-to-right" evidence="9">
        <dbReference type="Rhea" id="RHEA:27643"/>
    </physiologicalReaction>
</comment>
<comment type="catalytic activity">
    <reaction evidence="8">
        <text>adenosine + H2O + H(+) = inosine + NH4(+)</text>
        <dbReference type="Rhea" id="RHEA:24408"/>
        <dbReference type="ChEBI" id="CHEBI:15377"/>
        <dbReference type="ChEBI" id="CHEBI:15378"/>
        <dbReference type="ChEBI" id="CHEBI:16335"/>
        <dbReference type="ChEBI" id="CHEBI:17596"/>
        <dbReference type="ChEBI" id="CHEBI:28938"/>
        <dbReference type="EC" id="3.5.4.4"/>
    </reaction>
    <physiologicalReaction direction="left-to-right" evidence="8">
        <dbReference type="Rhea" id="RHEA:24409"/>
    </physiologicalReaction>
</comment>
<evidence type="ECO:0000256" key="1">
    <source>
        <dbReference type="ARBA" id="ARBA00000553"/>
    </source>
</evidence>
<sequence length="276" mass="29817">MPMEGHDPFDRPDNSFNTLQGWTWIGCYGGYYLQCDRLDAAGFEHGFFTRRWQGRGPDELAGYISAGISVHRPQQIHSGVVLKASEARQEPWPEADGLVSDGGSQSLWVCGADCTPVLIADRGTGHAAACHAGWRGVAAGILPEAVRLLEQHGARRDDLLVALGPAVSGANYQVGPEVVAAIAQGLDIRTDTKAELEDAGALLPDSEPQRHRLDIRRAAALQLQRIGLTPAQISHCPLCTVSEPELFHSWRRDQVKAVQWSGIVSQATDLDKAASS</sequence>
<dbReference type="PANTHER" id="PTHR30616:SF2">
    <property type="entry name" value="PURINE NUCLEOSIDE PHOSPHORYLASE LACC1"/>
    <property type="match status" value="1"/>
</dbReference>
<dbReference type="InterPro" id="IPR003730">
    <property type="entry name" value="Cu_polyphenol_OxRdtase"/>
</dbReference>
<evidence type="ECO:0000256" key="4">
    <source>
        <dbReference type="ARBA" id="ARBA00022679"/>
    </source>
</evidence>
<organism evidence="12">
    <name type="scientific">uncultured marine type-A Synechococcus GOM 3O6</name>
    <dbReference type="NCBI Taxonomy" id="364150"/>
    <lineage>
        <taxon>Bacteria</taxon>
        <taxon>Bacillati</taxon>
        <taxon>Cyanobacteriota</taxon>
        <taxon>Cyanophyceae</taxon>
        <taxon>Synechococcales</taxon>
        <taxon>Synechococcaceae</taxon>
        <taxon>Synechococcus</taxon>
        <taxon>environmental samples</taxon>
    </lineage>
</organism>